<dbReference type="EMBL" id="CM047584">
    <property type="protein sequence ID" value="KAI9912101.1"/>
    <property type="molecule type" value="Genomic_DNA"/>
</dbReference>
<sequence length="358" mass="40803">MTFPNRSEYVPGQHRQAPKSIMPSKDTPVMPKTLPPRALGGKKAERKSDGMLQEAQLMLAALSPVHGGEKSGLQKDVCDYSPQVLGPLLWLGSVQSIPTKEESLTLVENCRKCLFEDETYQENESYRKLLTLANNPAIEDSDGAINPFAAIIEQILPRHQEFDSTSDGFSSSDTNRFQFMEAASLQTIAHAARKVVEDPTVRARYDHAAHMLHDWGERRRMQQQQLRQTQRGLVSIKKDGSFLPSLPLSLAGISPYAMELAARNSLPKKRSSLSKLSKKLMLDWFEHNLHHPYPTEEEKDWLAQRGGITLEQVNNWFINTRGRKWKPMLNRLMAEKRAGDCKLYDQMVEKIEEPYRKF</sequence>
<accession>A0ACC0W187</accession>
<name>A0ACC0W187_9STRA</name>
<protein>
    <submittedName>
        <fullName evidence="1">Uncharacterized protein</fullName>
    </submittedName>
</protein>
<keyword evidence="2" id="KW-1185">Reference proteome</keyword>
<evidence type="ECO:0000313" key="2">
    <source>
        <dbReference type="Proteomes" id="UP001163321"/>
    </source>
</evidence>
<comment type="caution">
    <text evidence="1">The sequence shown here is derived from an EMBL/GenBank/DDBJ whole genome shotgun (WGS) entry which is preliminary data.</text>
</comment>
<organism evidence="1 2">
    <name type="scientific">Peronosclerospora sorghi</name>
    <dbReference type="NCBI Taxonomy" id="230839"/>
    <lineage>
        <taxon>Eukaryota</taxon>
        <taxon>Sar</taxon>
        <taxon>Stramenopiles</taxon>
        <taxon>Oomycota</taxon>
        <taxon>Peronosporomycetes</taxon>
        <taxon>Peronosporales</taxon>
        <taxon>Peronosporaceae</taxon>
        <taxon>Peronosclerospora</taxon>
    </lineage>
</organism>
<reference evidence="1 2" key="1">
    <citation type="journal article" date="2022" name="bioRxiv">
        <title>The genome of the oomycete Peronosclerospora sorghi, a cosmopolitan pathogen of maize and sorghum, is inflated with dispersed pseudogenes.</title>
        <authorList>
            <person name="Fletcher K."/>
            <person name="Martin F."/>
            <person name="Isakeit T."/>
            <person name="Cavanaugh K."/>
            <person name="Magill C."/>
            <person name="Michelmore R."/>
        </authorList>
    </citation>
    <scope>NUCLEOTIDE SEQUENCE [LARGE SCALE GENOMIC DNA]</scope>
    <source>
        <strain evidence="1">P6</strain>
    </source>
</reference>
<dbReference type="Proteomes" id="UP001163321">
    <property type="component" value="Chromosome 5"/>
</dbReference>
<gene>
    <name evidence="1" type="ORF">PsorP6_009466</name>
</gene>
<proteinExistence type="predicted"/>
<evidence type="ECO:0000313" key="1">
    <source>
        <dbReference type="EMBL" id="KAI9912101.1"/>
    </source>
</evidence>